<dbReference type="Proteomes" id="UP000045285">
    <property type="component" value="Unassembled WGS sequence"/>
</dbReference>
<evidence type="ECO:0000313" key="1">
    <source>
        <dbReference type="EMBL" id="CDX20236.1"/>
    </source>
</evidence>
<accession>A0A090FMT3</accession>
<organism evidence="1 2">
    <name type="scientific">Mesorhizobium plurifarium</name>
    <dbReference type="NCBI Taxonomy" id="69974"/>
    <lineage>
        <taxon>Bacteria</taxon>
        <taxon>Pseudomonadati</taxon>
        <taxon>Pseudomonadota</taxon>
        <taxon>Alphaproteobacteria</taxon>
        <taxon>Hyphomicrobiales</taxon>
        <taxon>Phyllobacteriaceae</taxon>
        <taxon>Mesorhizobium</taxon>
    </lineage>
</organism>
<reference evidence="2" key="1">
    <citation type="submission" date="2014-08" db="EMBL/GenBank/DDBJ databases">
        <authorList>
            <person name="Moulin L."/>
        </authorList>
    </citation>
    <scope>NUCLEOTIDE SEQUENCE [LARGE SCALE GENOMIC DNA]</scope>
</reference>
<sequence>MRAVNRNEVFLPASILKRGEAELASVKLHIADANPKKGVFDFQVYKDEEIKKALHKLFHGKCAYCETFYSASAPVDIEHFRPKGAVSEDKNHPGYWWLAMSWDNLLPSCIDCNRKRKQLILTEKRSSLADLWNEGRLARAVQGMQSGKKDSFPVRGTRLRPEEKHYDQEQALLINPCADDPRLYLSFGKVQRGSLPLAISLDAEEPHSRGNISIQVYGLNRLALVQDRTRVLRQLEFLSDVVLELSAVIDKIATLPEHVKTELDRVPYRLKQLRDRTLVEMRSMADPVQPYSAMVAEWLHAFAAKLR</sequence>
<gene>
    <name evidence="1" type="ORF">MPL3356_310051</name>
</gene>
<dbReference type="EMBL" id="CCMZ01000025">
    <property type="protein sequence ID" value="CDX20236.1"/>
    <property type="molecule type" value="Genomic_DNA"/>
</dbReference>
<keyword evidence="2" id="KW-1185">Reference proteome</keyword>
<dbReference type="CDD" id="cd00085">
    <property type="entry name" value="HNHc"/>
    <property type="match status" value="1"/>
</dbReference>
<protein>
    <recommendedName>
        <fullName evidence="3">HNH nuclease domain-containing protein</fullName>
    </recommendedName>
</protein>
<name>A0A090FMT3_MESPL</name>
<dbReference type="Gene3D" id="1.10.30.50">
    <property type="match status" value="1"/>
</dbReference>
<evidence type="ECO:0008006" key="3">
    <source>
        <dbReference type="Google" id="ProtNLM"/>
    </source>
</evidence>
<dbReference type="AlphaFoldDB" id="A0A090FMT3"/>
<proteinExistence type="predicted"/>
<dbReference type="InterPro" id="IPR003615">
    <property type="entry name" value="HNH_nuc"/>
</dbReference>
<evidence type="ECO:0000313" key="2">
    <source>
        <dbReference type="Proteomes" id="UP000045285"/>
    </source>
</evidence>